<dbReference type="PRINTS" id="PR00412">
    <property type="entry name" value="EPOXHYDRLASE"/>
</dbReference>
<proteinExistence type="predicted"/>
<name>A0ABT0ZU02_9PSEU</name>
<protein>
    <submittedName>
        <fullName evidence="3">Alpha/beta hydrolase</fullName>
    </submittedName>
</protein>
<dbReference type="GO" id="GO:0016787">
    <property type="term" value="F:hydrolase activity"/>
    <property type="evidence" value="ECO:0007669"/>
    <property type="project" value="UniProtKB-KW"/>
</dbReference>
<dbReference type="Proteomes" id="UP001165283">
    <property type="component" value="Unassembled WGS sequence"/>
</dbReference>
<sequence length="310" mass="33809">MRRPGPDPSSVRWPGPWTHHGVSANGIRLHVAECDGGRPLVVLLHGFPQLWWAWRHQLPALAGHGYRVAAVDLRGYGDSDKPPRGYDLWTLAGDVAGLVRALGEPRAHVVGHGWGGLIGWTVAALHPRLVRSLTVLGAPHPLAVRRAVLRGPRGQGRATARYALRMQVPRLPERALVADEGAGAERIMRAWAGPEWAGSADFADAMPRYRQAVRISGVAHCSAEYYRWAVRSQLRAEGRRFAAAVARAAEVPVLAVHGEVDPCVLVSTAAASQEWVGHKHRLDVLPATGHFPHEERPAETTRLLADFLPD</sequence>
<dbReference type="SUPFAM" id="SSF53474">
    <property type="entry name" value="alpha/beta-Hydrolases"/>
    <property type="match status" value="1"/>
</dbReference>
<dbReference type="Gene3D" id="3.40.50.1820">
    <property type="entry name" value="alpha/beta hydrolase"/>
    <property type="match status" value="1"/>
</dbReference>
<evidence type="ECO:0000313" key="3">
    <source>
        <dbReference type="EMBL" id="MCO1654189.1"/>
    </source>
</evidence>
<evidence type="ECO:0000259" key="2">
    <source>
        <dbReference type="Pfam" id="PF00561"/>
    </source>
</evidence>
<gene>
    <name evidence="3" type="ORF">KDL28_03890</name>
</gene>
<dbReference type="EMBL" id="JAGSOV010000009">
    <property type="protein sequence ID" value="MCO1654189.1"/>
    <property type="molecule type" value="Genomic_DNA"/>
</dbReference>
<comment type="caution">
    <text evidence="3">The sequence shown here is derived from an EMBL/GenBank/DDBJ whole genome shotgun (WGS) entry which is preliminary data.</text>
</comment>
<dbReference type="PRINTS" id="PR00111">
    <property type="entry name" value="ABHYDROLASE"/>
</dbReference>
<accession>A0ABT0ZU02</accession>
<dbReference type="InterPro" id="IPR029058">
    <property type="entry name" value="AB_hydrolase_fold"/>
</dbReference>
<dbReference type="PANTHER" id="PTHR43329">
    <property type="entry name" value="EPOXIDE HYDROLASE"/>
    <property type="match status" value="1"/>
</dbReference>
<keyword evidence="4" id="KW-1185">Reference proteome</keyword>
<evidence type="ECO:0000256" key="1">
    <source>
        <dbReference type="ARBA" id="ARBA00022801"/>
    </source>
</evidence>
<evidence type="ECO:0000313" key="4">
    <source>
        <dbReference type="Proteomes" id="UP001165283"/>
    </source>
</evidence>
<feature type="domain" description="AB hydrolase-1" evidence="2">
    <location>
        <begin position="39"/>
        <end position="297"/>
    </location>
</feature>
<dbReference type="InterPro" id="IPR000639">
    <property type="entry name" value="Epox_hydrolase-like"/>
</dbReference>
<dbReference type="InterPro" id="IPR000073">
    <property type="entry name" value="AB_hydrolase_1"/>
</dbReference>
<dbReference type="RefSeq" id="WP_252435790.1">
    <property type="nucleotide sequence ID" value="NZ_JAGSOV010000009.1"/>
</dbReference>
<organism evidence="3 4">
    <name type="scientific">Pseudonocardia humida</name>
    <dbReference type="NCBI Taxonomy" id="2800819"/>
    <lineage>
        <taxon>Bacteria</taxon>
        <taxon>Bacillati</taxon>
        <taxon>Actinomycetota</taxon>
        <taxon>Actinomycetes</taxon>
        <taxon>Pseudonocardiales</taxon>
        <taxon>Pseudonocardiaceae</taxon>
        <taxon>Pseudonocardia</taxon>
    </lineage>
</organism>
<keyword evidence="1 3" id="KW-0378">Hydrolase</keyword>
<reference evidence="3" key="1">
    <citation type="submission" date="2021-04" db="EMBL/GenBank/DDBJ databases">
        <title>Pseudonocardia sp. nov., isolated from sandy soil of mangrove forest.</title>
        <authorList>
            <person name="Zan Z."/>
            <person name="Huang R."/>
            <person name="Liu W."/>
        </authorList>
    </citation>
    <scope>NUCLEOTIDE SEQUENCE</scope>
    <source>
        <strain evidence="3">S2-4</strain>
    </source>
</reference>
<dbReference type="Pfam" id="PF00561">
    <property type="entry name" value="Abhydrolase_1"/>
    <property type="match status" value="1"/>
</dbReference>